<keyword evidence="6" id="KW-0443">Lipid metabolism</keyword>
<dbReference type="SMART" id="SM00155">
    <property type="entry name" value="PLDc"/>
    <property type="match status" value="2"/>
</dbReference>
<proteinExistence type="inferred from homology"/>
<evidence type="ECO:0000256" key="5">
    <source>
        <dbReference type="ARBA" id="ARBA00022963"/>
    </source>
</evidence>
<sequence length="297" mass="33889">MKKNVGKAIVFSALSVLTLIFLIQKQSTSSNISVYFTETGALKNLVLEFMNSSDTFLYVSALDVSHPIVLSALKKLYEKGVDVRIVTEKPVIGIPSKIDASKGLHHVKFMVNDHGVIFGSANFSVSGLETGLNDLILFPKSYSERFKEFFLNLWEYGKIGTVKGFLISPVDNPEEKVLKAIQKARKRIYICMYAFTDENILASIKWKQSQGIDVKIVTDKWFLRSRISKYLRGNSKIISRTLLHHKFVIVDDELFTGSTNYTESGFHKNVEMIWYTKDRRIVKMYEQTFKALLNGSW</sequence>
<dbReference type="GO" id="GO:0004630">
    <property type="term" value="F:phospholipase D activity"/>
    <property type="evidence" value="ECO:0007669"/>
    <property type="project" value="UniProtKB-EC"/>
</dbReference>
<evidence type="ECO:0000256" key="4">
    <source>
        <dbReference type="ARBA" id="ARBA00022801"/>
    </source>
</evidence>
<evidence type="ECO:0000256" key="2">
    <source>
        <dbReference type="ARBA" id="ARBA00008664"/>
    </source>
</evidence>
<dbReference type="PATRIC" id="fig|93466.3.peg.481"/>
<dbReference type="Pfam" id="PF13091">
    <property type="entry name" value="PLDc_2"/>
    <property type="match status" value="1"/>
</dbReference>
<protein>
    <recommendedName>
        <fullName evidence="3">phospholipase D</fullName>
        <ecNumber evidence="3">3.1.4.4</ecNumber>
    </recommendedName>
</protein>
<evidence type="ECO:0000256" key="6">
    <source>
        <dbReference type="ARBA" id="ARBA00023098"/>
    </source>
</evidence>
<evidence type="ECO:0000256" key="3">
    <source>
        <dbReference type="ARBA" id="ARBA00012027"/>
    </source>
</evidence>
<accession>A0A172T247</accession>
<evidence type="ECO:0000256" key="1">
    <source>
        <dbReference type="ARBA" id="ARBA00000798"/>
    </source>
</evidence>
<keyword evidence="5" id="KW-0442">Lipid degradation</keyword>
<comment type="catalytic activity">
    <reaction evidence="1">
        <text>a 1,2-diacyl-sn-glycero-3-phosphocholine + H2O = a 1,2-diacyl-sn-glycero-3-phosphate + choline + H(+)</text>
        <dbReference type="Rhea" id="RHEA:14445"/>
        <dbReference type="ChEBI" id="CHEBI:15354"/>
        <dbReference type="ChEBI" id="CHEBI:15377"/>
        <dbReference type="ChEBI" id="CHEBI:15378"/>
        <dbReference type="ChEBI" id="CHEBI:57643"/>
        <dbReference type="ChEBI" id="CHEBI:58608"/>
        <dbReference type="EC" id="3.1.4.4"/>
    </reaction>
</comment>
<dbReference type="OrthoDB" id="37007at2"/>
<comment type="similarity">
    <text evidence="2">Belongs to the phospholipase D family.</text>
</comment>
<dbReference type="InterPro" id="IPR025202">
    <property type="entry name" value="PLD-like_dom"/>
</dbReference>
<dbReference type="SUPFAM" id="SSF56024">
    <property type="entry name" value="Phospholipase D/nuclease"/>
    <property type="match status" value="2"/>
</dbReference>
<dbReference type="PROSITE" id="PS50035">
    <property type="entry name" value="PLD"/>
    <property type="match status" value="2"/>
</dbReference>
<dbReference type="InterPro" id="IPR001736">
    <property type="entry name" value="PLipase_D/transphosphatidylase"/>
</dbReference>
<dbReference type="CDD" id="cd09116">
    <property type="entry name" value="PLDc_Nuc_like"/>
    <property type="match status" value="1"/>
</dbReference>
<feature type="domain" description="PLD phosphodiesterase" evidence="7">
    <location>
        <begin position="101"/>
        <end position="127"/>
    </location>
</feature>
<organism evidence="8 9">
    <name type="scientific">Fervidobacterium pennivorans</name>
    <dbReference type="NCBI Taxonomy" id="93466"/>
    <lineage>
        <taxon>Bacteria</taxon>
        <taxon>Thermotogati</taxon>
        <taxon>Thermotogota</taxon>
        <taxon>Thermotogae</taxon>
        <taxon>Thermotogales</taxon>
        <taxon>Fervidobacteriaceae</taxon>
        <taxon>Fervidobacterium</taxon>
    </lineage>
</organism>
<dbReference type="EMBL" id="CP011393">
    <property type="protein sequence ID" value="ANE40933.1"/>
    <property type="molecule type" value="Genomic_DNA"/>
</dbReference>
<dbReference type="Proteomes" id="UP000077096">
    <property type="component" value="Chromosome"/>
</dbReference>
<feature type="domain" description="PLD phosphodiesterase" evidence="7">
    <location>
        <begin position="239"/>
        <end position="265"/>
    </location>
</feature>
<dbReference type="InterPro" id="IPR051406">
    <property type="entry name" value="PLD_domain"/>
</dbReference>
<dbReference type="KEGG" id="fng:JM64_02150"/>
<reference evidence="8 9" key="1">
    <citation type="submission" date="2014-08" db="EMBL/GenBank/DDBJ databases">
        <title>Fervidobacterium pennivorans DYC genome.</title>
        <authorList>
            <person name="Wushke S."/>
        </authorList>
    </citation>
    <scope>NUCLEOTIDE SEQUENCE [LARGE SCALE GENOMIC DNA]</scope>
    <source>
        <strain evidence="8 9">DYC</strain>
    </source>
</reference>
<dbReference type="EC" id="3.1.4.4" evidence="3"/>
<dbReference type="GO" id="GO:0016891">
    <property type="term" value="F:RNA endonuclease activity producing 5'-phosphomonoesters, hydrolytic mechanism"/>
    <property type="evidence" value="ECO:0007669"/>
    <property type="project" value="TreeGrafter"/>
</dbReference>
<evidence type="ECO:0000259" key="7">
    <source>
        <dbReference type="PROSITE" id="PS50035"/>
    </source>
</evidence>
<evidence type="ECO:0000313" key="9">
    <source>
        <dbReference type="Proteomes" id="UP000077096"/>
    </source>
</evidence>
<dbReference type="PANTHER" id="PTHR43856:SF1">
    <property type="entry name" value="MITOCHONDRIAL CARDIOLIPIN HYDROLASE"/>
    <property type="match status" value="1"/>
</dbReference>
<name>A0A172T247_FERPE</name>
<dbReference type="GO" id="GO:0006793">
    <property type="term" value="P:phosphorus metabolic process"/>
    <property type="evidence" value="ECO:0007669"/>
    <property type="project" value="UniProtKB-ARBA"/>
</dbReference>
<gene>
    <name evidence="8" type="ORF">JM64_02150</name>
</gene>
<dbReference type="PANTHER" id="PTHR43856">
    <property type="entry name" value="CARDIOLIPIN HYDROLASE"/>
    <property type="match status" value="1"/>
</dbReference>
<dbReference type="AlphaFoldDB" id="A0A172T247"/>
<evidence type="ECO:0000313" key="8">
    <source>
        <dbReference type="EMBL" id="ANE40933.1"/>
    </source>
</evidence>
<keyword evidence="4" id="KW-0378">Hydrolase</keyword>
<dbReference type="GO" id="GO:0016042">
    <property type="term" value="P:lipid catabolic process"/>
    <property type="evidence" value="ECO:0007669"/>
    <property type="project" value="UniProtKB-KW"/>
</dbReference>
<dbReference type="Gene3D" id="3.30.870.10">
    <property type="entry name" value="Endonuclease Chain A"/>
    <property type="match status" value="2"/>
</dbReference>